<reference evidence="2 3" key="1">
    <citation type="submission" date="2019-05" db="EMBL/GenBank/DDBJ databases">
        <title>Genome Sequence of Lactobacillus futsaii Y97, a Potential Probiotic Strain Isolated from the Futsai of Taiwan.</title>
        <authorList>
            <person name="Du X."/>
        </authorList>
    </citation>
    <scope>NUCLEOTIDE SEQUENCE [LARGE SCALE GENOMIC DNA]</scope>
    <source>
        <strain evidence="2 3">Y97</strain>
    </source>
</reference>
<accession>A0A5B7SZA2</accession>
<dbReference type="SUPFAM" id="SSF51735">
    <property type="entry name" value="NAD(P)-binding Rossmann-fold domains"/>
    <property type="match status" value="1"/>
</dbReference>
<dbReference type="Proteomes" id="UP000310673">
    <property type="component" value="Chromosome"/>
</dbReference>
<dbReference type="InterPro" id="IPR036291">
    <property type="entry name" value="NAD(P)-bd_dom_sf"/>
</dbReference>
<dbReference type="Gene3D" id="3.40.50.720">
    <property type="entry name" value="NAD(P)-binding Rossmann-like Domain"/>
    <property type="match status" value="1"/>
</dbReference>
<sequence>MYHLTLVSRHANQLTPNTKQENLAQLDVYDYDALIKAMKGQDIVFSALSRVILMNLLD</sequence>
<protein>
    <submittedName>
        <fullName evidence="2">SDR family oxidoreductase</fullName>
    </submittedName>
</protein>
<dbReference type="EMBL" id="CP040736">
    <property type="protein sequence ID" value="QCX24773.1"/>
    <property type="molecule type" value="Genomic_DNA"/>
</dbReference>
<dbReference type="RefSeq" id="WP_083484622.1">
    <property type="nucleotide sequence ID" value="NZ_CP040736.1"/>
</dbReference>
<dbReference type="KEGG" id="lft:FG051_06465"/>
<dbReference type="AlphaFoldDB" id="A0A5B7SZA2"/>
<name>A0A5B7SZA2_9LACO</name>
<dbReference type="Pfam" id="PF13460">
    <property type="entry name" value="NAD_binding_10"/>
    <property type="match status" value="1"/>
</dbReference>
<organism evidence="2 3">
    <name type="scientific">Companilactobacillus futsaii</name>
    <dbReference type="NCBI Taxonomy" id="938155"/>
    <lineage>
        <taxon>Bacteria</taxon>
        <taxon>Bacillati</taxon>
        <taxon>Bacillota</taxon>
        <taxon>Bacilli</taxon>
        <taxon>Lactobacillales</taxon>
        <taxon>Lactobacillaceae</taxon>
        <taxon>Companilactobacillus</taxon>
    </lineage>
</organism>
<evidence type="ECO:0000259" key="1">
    <source>
        <dbReference type="Pfam" id="PF13460"/>
    </source>
</evidence>
<feature type="domain" description="NAD(P)-binding" evidence="1">
    <location>
        <begin position="2"/>
        <end position="49"/>
    </location>
</feature>
<dbReference type="InterPro" id="IPR016040">
    <property type="entry name" value="NAD(P)-bd_dom"/>
</dbReference>
<proteinExistence type="predicted"/>
<evidence type="ECO:0000313" key="2">
    <source>
        <dbReference type="EMBL" id="QCX24773.1"/>
    </source>
</evidence>
<evidence type="ECO:0000313" key="3">
    <source>
        <dbReference type="Proteomes" id="UP000310673"/>
    </source>
</evidence>
<gene>
    <name evidence="2" type="ORF">FG051_06465</name>
</gene>